<dbReference type="OrthoDB" id="9765776at2"/>
<dbReference type="SUPFAM" id="SSF55785">
    <property type="entry name" value="PYP-like sensor domain (PAS domain)"/>
    <property type="match status" value="1"/>
</dbReference>
<dbReference type="InterPro" id="IPR035965">
    <property type="entry name" value="PAS-like_dom_sf"/>
</dbReference>
<evidence type="ECO:0000259" key="1">
    <source>
        <dbReference type="PROSITE" id="PS50112"/>
    </source>
</evidence>
<feature type="non-terminal residue" evidence="2">
    <location>
        <position position="60"/>
    </location>
</feature>
<dbReference type="Proteomes" id="UP000033774">
    <property type="component" value="Unassembled WGS sequence"/>
</dbReference>
<dbReference type="EMBL" id="LAJY01000559">
    <property type="protein sequence ID" value="KJV08497.1"/>
    <property type="molecule type" value="Genomic_DNA"/>
</dbReference>
<evidence type="ECO:0000313" key="2">
    <source>
        <dbReference type="EMBL" id="KJV08497.1"/>
    </source>
</evidence>
<dbReference type="RefSeq" id="WP_045776989.1">
    <property type="nucleotide sequence ID" value="NZ_LAJY01000559.1"/>
</dbReference>
<comment type="caution">
    <text evidence="2">The sequence shown here is derived from an EMBL/GenBank/DDBJ whole genome shotgun (WGS) entry which is preliminary data.</text>
</comment>
<protein>
    <recommendedName>
        <fullName evidence="1">PAS domain-containing protein</fullName>
    </recommendedName>
</protein>
<dbReference type="AlphaFoldDB" id="A0A0F3IPD6"/>
<dbReference type="CDD" id="cd00130">
    <property type="entry name" value="PAS"/>
    <property type="match status" value="1"/>
</dbReference>
<sequence length="60" mass="6607">MKNPITSLFYDSNAATLGAFEGSQAIIEFDLDGTILMANENFLMTVGYTAQEIVGKHHRI</sequence>
<name>A0A0F3IPD6_9PROT</name>
<dbReference type="Gene3D" id="3.30.450.20">
    <property type="entry name" value="PAS domain"/>
    <property type="match status" value="1"/>
</dbReference>
<dbReference type="PROSITE" id="PS50112">
    <property type="entry name" value="PAS"/>
    <property type="match status" value="1"/>
</dbReference>
<dbReference type="PROSITE" id="PS01228">
    <property type="entry name" value="COF_1"/>
    <property type="match status" value="1"/>
</dbReference>
<feature type="domain" description="PAS" evidence="1">
    <location>
        <begin position="26"/>
        <end position="60"/>
    </location>
</feature>
<accession>A0A0F3IPD6</accession>
<dbReference type="NCBIfam" id="TIGR00229">
    <property type="entry name" value="sensory_box"/>
    <property type="match status" value="1"/>
</dbReference>
<gene>
    <name evidence="2" type="ORF">VZ95_17400</name>
</gene>
<keyword evidence="3" id="KW-1185">Reference proteome</keyword>
<proteinExistence type="predicted"/>
<reference evidence="2 3" key="1">
    <citation type="submission" date="2015-03" db="EMBL/GenBank/DDBJ databases">
        <title>Draft genome sequence of Elstera litoralis.</title>
        <authorList>
            <person name="Rahalkar M.C."/>
            <person name="Dhakephalkar P.K."/>
            <person name="Pore S.D."/>
            <person name="Arora P."/>
            <person name="Kapse N.G."/>
            <person name="Pandit P.S."/>
        </authorList>
    </citation>
    <scope>NUCLEOTIDE SEQUENCE [LARGE SCALE GENOMIC DNA]</scope>
    <source>
        <strain evidence="2 3">Dia-1</strain>
    </source>
</reference>
<evidence type="ECO:0000313" key="3">
    <source>
        <dbReference type="Proteomes" id="UP000033774"/>
    </source>
</evidence>
<dbReference type="InterPro" id="IPR000014">
    <property type="entry name" value="PAS"/>
</dbReference>
<organism evidence="2 3">
    <name type="scientific">Elstera litoralis</name>
    <dbReference type="NCBI Taxonomy" id="552518"/>
    <lineage>
        <taxon>Bacteria</taxon>
        <taxon>Pseudomonadati</taxon>
        <taxon>Pseudomonadota</taxon>
        <taxon>Alphaproteobacteria</taxon>
        <taxon>Rhodospirillales</taxon>
        <taxon>Rhodospirillaceae</taxon>
        <taxon>Elstera</taxon>
    </lineage>
</organism>